<reference evidence="5 6" key="1">
    <citation type="submission" date="2020-03" db="EMBL/GenBank/DDBJ databases">
        <title>Genomic Encyclopedia of Type Strains, Phase IV (KMG-IV): sequencing the most valuable type-strain genomes for metagenomic binning, comparative biology and taxonomic classification.</title>
        <authorList>
            <person name="Goeker M."/>
        </authorList>
    </citation>
    <scope>NUCLEOTIDE SEQUENCE [LARGE SCALE GENOMIC DNA]</scope>
    <source>
        <strain evidence="5 6">DSM 103870</strain>
    </source>
</reference>
<dbReference type="InterPro" id="IPR000086">
    <property type="entry name" value="NUDIX_hydrolase_dom"/>
</dbReference>
<dbReference type="Proteomes" id="UP001429580">
    <property type="component" value="Unassembled WGS sequence"/>
</dbReference>
<dbReference type="PANTHER" id="PTHR11839:SF22">
    <property type="entry name" value="NUDIX HYDROLASE 26, CHLOROPLASTIC"/>
    <property type="match status" value="1"/>
</dbReference>
<dbReference type="GO" id="GO:0016787">
    <property type="term" value="F:hydrolase activity"/>
    <property type="evidence" value="ECO:0007669"/>
    <property type="project" value="UniProtKB-KW"/>
</dbReference>
<comment type="function">
    <text evidence="3">Accelerates the degradation of transcripts by removing pyrophosphate from the 5'-end of triphosphorylated RNA, leading to a more labile monophosphorylated state that can stimulate subsequent ribonuclease cleavage.</text>
</comment>
<dbReference type="EMBL" id="JAASQI010000005">
    <property type="protein sequence ID" value="NIJ58603.1"/>
    <property type="molecule type" value="Genomic_DNA"/>
</dbReference>
<sequence length="183" mass="20892">MSDKVNHIRGKVRAEDLPYRACVGVMLLNKVGRVFIGSRQKGDIAEGTVPPAYTWQMPQGGVDKHEDLLDAARRELFEETNVRSVEVLAQTPDWLTYDLPEDQIGIGLRGKFRGQKQKWFAMRFTGDESEIDVLHPGDGSVPPEFDAWRWEEAQHLPELIVPFKRRVYEQVVAHFAALTHIRA</sequence>
<dbReference type="InterPro" id="IPR020084">
    <property type="entry name" value="NUDIX_hydrolase_CS"/>
</dbReference>
<evidence type="ECO:0000259" key="4">
    <source>
        <dbReference type="PROSITE" id="PS51462"/>
    </source>
</evidence>
<dbReference type="NCBIfam" id="NF001938">
    <property type="entry name" value="PRK00714.1-5"/>
    <property type="match status" value="1"/>
</dbReference>
<dbReference type="PROSITE" id="PS51462">
    <property type="entry name" value="NUDIX"/>
    <property type="match status" value="1"/>
</dbReference>
<dbReference type="PANTHER" id="PTHR11839">
    <property type="entry name" value="UDP/ADP-SUGAR PYROPHOSPHATASE"/>
    <property type="match status" value="1"/>
</dbReference>
<evidence type="ECO:0000256" key="2">
    <source>
        <dbReference type="ARBA" id="ARBA00022801"/>
    </source>
</evidence>
<keyword evidence="6" id="KW-1185">Reference proteome</keyword>
<dbReference type="PROSITE" id="PS00893">
    <property type="entry name" value="NUDIX_BOX"/>
    <property type="match status" value="1"/>
</dbReference>
<dbReference type="EC" id="3.6.1.-" evidence="3"/>
<dbReference type="SUPFAM" id="SSF55811">
    <property type="entry name" value="Nudix"/>
    <property type="match status" value="1"/>
</dbReference>
<comment type="caution">
    <text evidence="5">The sequence shown here is derived from an EMBL/GenBank/DDBJ whole genome shotgun (WGS) entry which is preliminary data.</text>
</comment>
<feature type="domain" description="Nudix hydrolase" evidence="4">
    <location>
        <begin position="18"/>
        <end position="173"/>
    </location>
</feature>
<comment type="cofactor">
    <cofactor evidence="1">
        <name>Mg(2+)</name>
        <dbReference type="ChEBI" id="CHEBI:18420"/>
    </cofactor>
</comment>
<evidence type="ECO:0000256" key="3">
    <source>
        <dbReference type="HAMAP-Rule" id="MF_00298"/>
    </source>
</evidence>
<evidence type="ECO:0000256" key="1">
    <source>
        <dbReference type="ARBA" id="ARBA00001946"/>
    </source>
</evidence>
<organism evidence="5 6">
    <name type="scientific">Pseudochelatococcus lubricantis</name>
    <dbReference type="NCBI Taxonomy" id="1538102"/>
    <lineage>
        <taxon>Bacteria</taxon>
        <taxon>Pseudomonadati</taxon>
        <taxon>Pseudomonadota</taxon>
        <taxon>Alphaproteobacteria</taxon>
        <taxon>Hyphomicrobiales</taxon>
        <taxon>Chelatococcaceae</taxon>
        <taxon>Pseudochelatococcus</taxon>
    </lineage>
</organism>
<comment type="cofactor">
    <cofactor evidence="3">
        <name>a divalent metal cation</name>
        <dbReference type="ChEBI" id="CHEBI:60240"/>
    </cofactor>
</comment>
<evidence type="ECO:0000313" key="6">
    <source>
        <dbReference type="Proteomes" id="UP001429580"/>
    </source>
</evidence>
<protein>
    <recommendedName>
        <fullName evidence="3">RNA pyrophosphohydrolase</fullName>
        <ecNumber evidence="3">3.6.1.-</ecNumber>
    </recommendedName>
    <alternativeName>
        <fullName evidence="3">(Di)nucleoside polyphosphate hydrolase</fullName>
    </alternativeName>
</protein>
<evidence type="ECO:0000313" key="5">
    <source>
        <dbReference type="EMBL" id="NIJ58603.1"/>
    </source>
</evidence>
<dbReference type="InterPro" id="IPR015797">
    <property type="entry name" value="NUDIX_hydrolase-like_dom_sf"/>
</dbReference>
<keyword evidence="2 3" id="KW-0378">Hydrolase</keyword>
<gene>
    <name evidence="3" type="primary">rppH</name>
    <name evidence="3" type="synonym">nudH</name>
    <name evidence="5" type="ORF">FHS82_002451</name>
</gene>
<dbReference type="CDD" id="cd03671">
    <property type="entry name" value="NUDIX_Ap4A_hydrolase_plant_like"/>
    <property type="match status" value="1"/>
</dbReference>
<comment type="similarity">
    <text evidence="3">Belongs to the Nudix hydrolase family. RppH subfamily.</text>
</comment>
<dbReference type="Pfam" id="PF00293">
    <property type="entry name" value="NUDIX"/>
    <property type="match status" value="1"/>
</dbReference>
<dbReference type="HAMAP" id="MF_00298">
    <property type="entry name" value="Nudix_RppH"/>
    <property type="match status" value="1"/>
</dbReference>
<dbReference type="InterPro" id="IPR022927">
    <property type="entry name" value="RppH"/>
</dbReference>
<feature type="short sequence motif" description="Nudix box" evidence="3">
    <location>
        <begin position="60"/>
        <end position="81"/>
    </location>
</feature>
<name>A0ABX0V1W4_9HYPH</name>
<accession>A0ABX0V1W4</accession>
<dbReference type="Gene3D" id="3.90.79.10">
    <property type="entry name" value="Nucleoside Triphosphate Pyrophosphohydrolase"/>
    <property type="match status" value="1"/>
</dbReference>
<proteinExistence type="inferred from homology"/>
<dbReference type="RefSeq" id="WP_166953130.1">
    <property type="nucleotide sequence ID" value="NZ_JAASQI010000005.1"/>
</dbReference>